<feature type="binding site" evidence="17">
    <location>
        <begin position="10"/>
        <end position="13"/>
    </location>
    <ligand>
        <name>UDP-N-acetyl-alpha-D-glucosamine</name>
        <dbReference type="ChEBI" id="CHEBI:57705"/>
    </ligand>
</feature>
<dbReference type="NCBIfam" id="NF010932">
    <property type="entry name" value="PRK14352.1"/>
    <property type="match status" value="1"/>
</dbReference>
<dbReference type="AlphaFoldDB" id="A0A934QSK4"/>
<feature type="binding site" evidence="17">
    <location>
        <position position="112"/>
    </location>
    <ligand>
        <name>Mg(2+)</name>
        <dbReference type="ChEBI" id="CHEBI:18420"/>
    </ligand>
</feature>
<protein>
    <recommendedName>
        <fullName evidence="17">Bifunctional protein GlmU</fullName>
    </recommendedName>
    <domain>
        <recommendedName>
            <fullName evidence="17">UDP-N-acetylglucosamine pyrophosphorylase</fullName>
            <ecNumber evidence="17">2.7.7.23</ecNumber>
        </recommendedName>
        <alternativeName>
            <fullName evidence="17">N-acetylglucosamine-1-phosphate uridyltransferase</fullName>
        </alternativeName>
    </domain>
    <domain>
        <recommendedName>
            <fullName evidence="17">Glucosamine-1-phosphate N-acetyltransferase</fullName>
            <ecNumber evidence="17">2.3.1.157</ecNumber>
        </recommendedName>
    </domain>
</protein>
<dbReference type="InterPro" id="IPR038009">
    <property type="entry name" value="GlmU_C_LbH"/>
</dbReference>
<dbReference type="GO" id="GO:0071555">
    <property type="term" value="P:cell wall organization"/>
    <property type="evidence" value="ECO:0007669"/>
    <property type="project" value="UniProtKB-KW"/>
</dbReference>
<keyword evidence="10 17" id="KW-0573">Peptidoglycan synthesis</keyword>
<comment type="catalytic activity">
    <reaction evidence="14 17">
        <text>alpha-D-glucosamine 1-phosphate + acetyl-CoA = N-acetyl-alpha-D-glucosamine 1-phosphate + CoA + H(+)</text>
        <dbReference type="Rhea" id="RHEA:13725"/>
        <dbReference type="ChEBI" id="CHEBI:15378"/>
        <dbReference type="ChEBI" id="CHEBI:57287"/>
        <dbReference type="ChEBI" id="CHEBI:57288"/>
        <dbReference type="ChEBI" id="CHEBI:57776"/>
        <dbReference type="ChEBI" id="CHEBI:58516"/>
        <dbReference type="EC" id="2.3.1.157"/>
    </reaction>
</comment>
<feature type="compositionally biased region" description="Low complexity" evidence="18">
    <location>
        <begin position="468"/>
        <end position="481"/>
    </location>
</feature>
<feature type="binding site" evidence="17">
    <location>
        <position position="149"/>
    </location>
    <ligand>
        <name>UDP-N-acetyl-alpha-D-glucosamine</name>
        <dbReference type="ChEBI" id="CHEBI:57705"/>
    </ligand>
</feature>
<dbReference type="Gene3D" id="3.90.550.10">
    <property type="entry name" value="Spore Coat Polysaccharide Biosynthesis Protein SpsA, Chain A"/>
    <property type="match status" value="1"/>
</dbReference>
<dbReference type="GO" id="GO:0008360">
    <property type="term" value="P:regulation of cell shape"/>
    <property type="evidence" value="ECO:0007669"/>
    <property type="project" value="UniProtKB-KW"/>
</dbReference>
<evidence type="ECO:0000256" key="4">
    <source>
        <dbReference type="ARBA" id="ARBA00022679"/>
    </source>
</evidence>
<comment type="caution">
    <text evidence="17">Lacks conserved residue(s) required for the propagation of feature annotation.</text>
</comment>
<feature type="region of interest" description="Disordered" evidence="18">
    <location>
        <begin position="451"/>
        <end position="490"/>
    </location>
</feature>
<keyword evidence="11 17" id="KW-0511">Multifunctional enzyme</keyword>
<feature type="binding site" evidence="17">
    <location>
        <position position="164"/>
    </location>
    <ligand>
        <name>UDP-N-acetyl-alpha-D-glucosamine</name>
        <dbReference type="ChEBI" id="CHEBI:57705"/>
    </ligand>
</feature>
<comment type="subcellular location">
    <subcellularLocation>
        <location evidence="17">Cytoplasm</location>
    </subcellularLocation>
</comment>
<feature type="active site" description="Proton acceptor" evidence="17">
    <location>
        <position position="372"/>
    </location>
</feature>
<keyword evidence="6 17" id="KW-0479">Metal-binding</keyword>
<keyword evidence="5 17" id="KW-0548">Nucleotidyltransferase</keyword>
<evidence type="ECO:0000256" key="9">
    <source>
        <dbReference type="ARBA" id="ARBA00022960"/>
    </source>
</evidence>
<comment type="caution">
    <text evidence="20">The sequence shown here is derived from an EMBL/GenBank/DDBJ whole genome shotgun (WGS) entry which is preliminary data.</text>
</comment>
<comment type="subunit">
    <text evidence="17">Homotrimer.</text>
</comment>
<evidence type="ECO:0000256" key="1">
    <source>
        <dbReference type="ARBA" id="ARBA00005166"/>
    </source>
</evidence>
<dbReference type="Gene3D" id="2.160.10.10">
    <property type="entry name" value="Hexapeptide repeat proteins"/>
    <property type="match status" value="1"/>
</dbReference>
<evidence type="ECO:0000256" key="2">
    <source>
        <dbReference type="ARBA" id="ARBA00005208"/>
    </source>
</evidence>
<keyword evidence="3 17" id="KW-0963">Cytoplasm</keyword>
<dbReference type="EC" id="2.3.1.157" evidence="17"/>
<sequence length="490" mass="50786">MTGPLSTVILAAGEGTRMRSDIPKVLHPIAGRPLVEHAVRAAAGLEPEQLVVVVGHGREAVTARLAEVGEKLGRPVGTAVQESQNGTGHAVSCALDSLPSGLSGTVLVTYGDVPLLDTAALRALLAEHERGANAVTVLTSVVADPAGYGRILRDANGEVAAIVEQKDADETQRAIREINSGVYAFDAAVLADGLSRLSTDNAQGELYLTDVLGIARDDGKHVGALVVDDPWLTEGVNDRAQLSVLAAELNRRVVRRWQLEGVTVTDPATTWLDAGVTLGRDVVLAPGVQLLGDTTVGPRSHIGPDSTLTNVTVGTEANVVRTHGSDSQIGDGASVGPFAYLRPGTRLGVKGKIGTFVETKNADIGTGTKVPHLTYVGDATIGEYSNIGASSVFVNYDGVTKSHTTIGSHVRTGSDTMFVAPVEVGDGAYSGAGTVIRRNVPPGALAVSGSPQRNIEGWVPRRRPGTPAAEAAERALAAQQETDTDGESSE</sequence>
<evidence type="ECO:0000256" key="11">
    <source>
        <dbReference type="ARBA" id="ARBA00023268"/>
    </source>
</evidence>
<organism evidence="20 21">
    <name type="scientific">Prauserella cavernicola</name>
    <dbReference type="NCBI Taxonomy" id="2800127"/>
    <lineage>
        <taxon>Bacteria</taxon>
        <taxon>Bacillati</taxon>
        <taxon>Actinomycetota</taxon>
        <taxon>Actinomycetes</taxon>
        <taxon>Pseudonocardiales</taxon>
        <taxon>Pseudonocardiaceae</taxon>
        <taxon>Prauserella</taxon>
    </lineage>
</organism>
<proteinExistence type="inferred from homology"/>
<keyword evidence="9 17" id="KW-0133">Cell shape</keyword>
<dbReference type="GO" id="GO:0006048">
    <property type="term" value="P:UDP-N-acetylglucosamine biosynthetic process"/>
    <property type="evidence" value="ECO:0007669"/>
    <property type="project" value="InterPro"/>
</dbReference>
<dbReference type="PANTHER" id="PTHR43584">
    <property type="entry name" value="NUCLEOTIDYL TRANSFERASE"/>
    <property type="match status" value="1"/>
</dbReference>
<dbReference type="HAMAP" id="MF_01631">
    <property type="entry name" value="GlmU"/>
    <property type="match status" value="1"/>
</dbReference>
<evidence type="ECO:0000256" key="16">
    <source>
        <dbReference type="ARBA" id="ARBA00049628"/>
    </source>
</evidence>
<feature type="binding site" evidence="17">
    <location>
        <position position="81"/>
    </location>
    <ligand>
        <name>UDP-N-acetyl-alpha-D-glucosamine</name>
        <dbReference type="ChEBI" id="CHEBI:57705"/>
    </ligand>
</feature>
<comment type="pathway">
    <text evidence="2 17">Nucleotide-sugar biosynthesis; UDP-N-acetyl-alpha-D-glucosamine biosynthesis; UDP-N-acetyl-alpha-D-glucosamine from N-acetyl-alpha-D-glucosamine 1-phosphate: step 1/1.</text>
</comment>
<feature type="region of interest" description="Pyrophosphorylase" evidence="17">
    <location>
        <begin position="1"/>
        <end position="239"/>
    </location>
</feature>
<feature type="binding site" evidence="17">
    <location>
        <position position="414"/>
    </location>
    <ligand>
        <name>acetyl-CoA</name>
        <dbReference type="ChEBI" id="CHEBI:57288"/>
    </ligand>
</feature>
<evidence type="ECO:0000256" key="8">
    <source>
        <dbReference type="ARBA" id="ARBA00022842"/>
    </source>
</evidence>
<evidence type="ECO:0000256" key="18">
    <source>
        <dbReference type="SAM" id="MobiDB-lite"/>
    </source>
</evidence>
<dbReference type="GO" id="GO:0000287">
    <property type="term" value="F:magnesium ion binding"/>
    <property type="evidence" value="ECO:0007669"/>
    <property type="project" value="UniProtKB-UniRule"/>
</dbReference>
<dbReference type="GO" id="GO:0003977">
    <property type="term" value="F:UDP-N-acetylglucosamine diphosphorylase activity"/>
    <property type="evidence" value="ECO:0007669"/>
    <property type="project" value="UniProtKB-UniRule"/>
</dbReference>
<dbReference type="GO" id="GO:0019134">
    <property type="term" value="F:glucosamine-1-phosphate N-acetyltransferase activity"/>
    <property type="evidence" value="ECO:0007669"/>
    <property type="project" value="UniProtKB-UniRule"/>
</dbReference>
<dbReference type="NCBIfam" id="TIGR01173">
    <property type="entry name" value="glmU"/>
    <property type="match status" value="1"/>
</dbReference>
<feature type="domain" description="Nucleotidyl transferase" evidence="19">
    <location>
        <begin position="7"/>
        <end position="232"/>
    </location>
</feature>
<dbReference type="InterPro" id="IPR011004">
    <property type="entry name" value="Trimer_LpxA-like_sf"/>
</dbReference>
<feature type="region of interest" description="Linker" evidence="17">
    <location>
        <begin position="240"/>
        <end position="260"/>
    </location>
</feature>
<comment type="catalytic activity">
    <reaction evidence="15 17">
        <text>N-acetyl-alpha-D-glucosamine 1-phosphate + UTP + H(+) = UDP-N-acetyl-alpha-D-glucosamine + diphosphate</text>
        <dbReference type="Rhea" id="RHEA:13509"/>
        <dbReference type="ChEBI" id="CHEBI:15378"/>
        <dbReference type="ChEBI" id="CHEBI:33019"/>
        <dbReference type="ChEBI" id="CHEBI:46398"/>
        <dbReference type="ChEBI" id="CHEBI:57705"/>
        <dbReference type="ChEBI" id="CHEBI:57776"/>
        <dbReference type="EC" id="2.7.7.23"/>
    </reaction>
</comment>
<dbReference type="EMBL" id="JAENJH010000003">
    <property type="protein sequence ID" value="MBK1785552.1"/>
    <property type="molecule type" value="Genomic_DNA"/>
</dbReference>
<evidence type="ECO:0000256" key="3">
    <source>
        <dbReference type="ARBA" id="ARBA00022490"/>
    </source>
</evidence>
<keyword evidence="12 17" id="KW-0012">Acyltransferase</keyword>
<dbReference type="GO" id="GO:0016020">
    <property type="term" value="C:membrane"/>
    <property type="evidence" value="ECO:0007669"/>
    <property type="project" value="GOC"/>
</dbReference>
<dbReference type="EC" id="2.7.7.23" evidence="17"/>
<dbReference type="Proteomes" id="UP000635245">
    <property type="component" value="Unassembled WGS sequence"/>
</dbReference>
<dbReference type="InterPro" id="IPR029044">
    <property type="entry name" value="Nucleotide-diphossugar_trans"/>
</dbReference>
<feature type="binding site" evidence="17">
    <location>
        <position position="386"/>
    </location>
    <ligand>
        <name>UDP-N-acetyl-alpha-D-glucosamine</name>
        <dbReference type="ChEBI" id="CHEBI:57705"/>
    </ligand>
</feature>
<feature type="binding site" evidence="17">
    <location>
        <begin position="110"/>
        <end position="112"/>
    </location>
    <ligand>
        <name>UDP-N-acetyl-alpha-D-glucosamine</name>
        <dbReference type="ChEBI" id="CHEBI:57705"/>
    </ligand>
</feature>
<evidence type="ECO:0000313" key="21">
    <source>
        <dbReference type="Proteomes" id="UP000635245"/>
    </source>
</evidence>
<evidence type="ECO:0000256" key="7">
    <source>
        <dbReference type="ARBA" id="ARBA00022737"/>
    </source>
</evidence>
<feature type="binding site" evidence="17">
    <location>
        <position position="342"/>
    </location>
    <ligand>
        <name>UDP-N-acetyl-alpha-D-glucosamine</name>
        <dbReference type="ChEBI" id="CHEBI:57705"/>
    </ligand>
</feature>
<comment type="function">
    <text evidence="16 17">Catalyzes the last two sequential reactions in the de novo biosynthetic pathway for UDP-N-acetylglucosamine (UDP-GlcNAc). The C-terminal domain catalyzes the transfer of acetyl group from acetyl coenzyme A to glucosamine-1-phosphate (GlcN-1-P) to produce N-acetylglucosamine-1-phosphate (GlcNAc-1-P), which is converted into UDP-GlcNAc by the transfer of uridine 5-monophosphate (from uridine 5-triphosphate), a reaction catalyzed by the N-terminal domain.</text>
</comment>
<keyword evidence="7 17" id="KW-0677">Repeat</keyword>
<comment type="pathway">
    <text evidence="17">Bacterial outer membrane biogenesis; LPS lipid A biosynthesis.</text>
</comment>
<name>A0A934QSK4_9PSEU</name>
<reference evidence="20" key="1">
    <citation type="submission" date="2020-12" db="EMBL/GenBank/DDBJ databases">
        <title>Prauserella sp. ASG 168, a novel actinomycete isolated from cave rock.</title>
        <authorList>
            <person name="Suriyachadkun C."/>
        </authorList>
    </citation>
    <scope>NUCLEOTIDE SEQUENCE</scope>
    <source>
        <strain evidence="20">ASG 168</strain>
    </source>
</reference>
<evidence type="ECO:0000256" key="5">
    <source>
        <dbReference type="ARBA" id="ARBA00022695"/>
    </source>
</evidence>
<comment type="cofactor">
    <cofactor evidence="17">
        <name>Mg(2+)</name>
        <dbReference type="ChEBI" id="CHEBI:18420"/>
    </cofactor>
    <text evidence="17">Binds 1 Mg(2+) ion per subunit.</text>
</comment>
<dbReference type="Pfam" id="PF00483">
    <property type="entry name" value="NTP_transferase"/>
    <property type="match status" value="1"/>
</dbReference>
<dbReference type="GO" id="GO:0009252">
    <property type="term" value="P:peptidoglycan biosynthetic process"/>
    <property type="evidence" value="ECO:0007669"/>
    <property type="project" value="UniProtKB-UniRule"/>
</dbReference>
<dbReference type="SUPFAM" id="SSF51161">
    <property type="entry name" value="Trimeric LpxA-like enzymes"/>
    <property type="match status" value="1"/>
</dbReference>
<feature type="binding site" evidence="17">
    <location>
        <position position="389"/>
    </location>
    <ligand>
        <name>acetyl-CoA</name>
        <dbReference type="ChEBI" id="CHEBI:57288"/>
    </ligand>
</feature>
<evidence type="ECO:0000256" key="12">
    <source>
        <dbReference type="ARBA" id="ARBA00023315"/>
    </source>
</evidence>
<evidence type="ECO:0000256" key="6">
    <source>
        <dbReference type="ARBA" id="ARBA00022723"/>
    </source>
</evidence>
<dbReference type="CDD" id="cd03353">
    <property type="entry name" value="LbH_GlmU_C"/>
    <property type="match status" value="1"/>
</dbReference>
<dbReference type="GO" id="GO:0005737">
    <property type="term" value="C:cytoplasm"/>
    <property type="evidence" value="ECO:0007669"/>
    <property type="project" value="UniProtKB-SubCell"/>
</dbReference>
<feature type="binding site" evidence="17">
    <location>
        <position position="360"/>
    </location>
    <ligand>
        <name>UDP-N-acetyl-alpha-D-glucosamine</name>
        <dbReference type="ChEBI" id="CHEBI:57705"/>
    </ligand>
</feature>
<dbReference type="InterPro" id="IPR005835">
    <property type="entry name" value="NTP_transferase_dom"/>
</dbReference>
<feature type="binding site" evidence="17">
    <location>
        <begin position="395"/>
        <end position="396"/>
    </location>
    <ligand>
        <name>acetyl-CoA</name>
        <dbReference type="ChEBI" id="CHEBI:57288"/>
    </ligand>
</feature>
<keyword evidence="13 17" id="KW-0961">Cell wall biogenesis/degradation</keyword>
<feature type="binding site" evidence="17">
    <location>
        <position position="237"/>
    </location>
    <ligand>
        <name>Mg(2+)</name>
        <dbReference type="ChEBI" id="CHEBI:18420"/>
    </ligand>
</feature>
<feature type="binding site" evidence="17">
    <location>
        <position position="375"/>
    </location>
    <ligand>
        <name>UDP-N-acetyl-alpha-D-glucosamine</name>
        <dbReference type="ChEBI" id="CHEBI:57705"/>
    </ligand>
</feature>
<feature type="binding site" evidence="17">
    <location>
        <position position="24"/>
    </location>
    <ligand>
        <name>UDP-N-acetyl-alpha-D-glucosamine</name>
        <dbReference type="ChEBI" id="CHEBI:57705"/>
    </ligand>
</feature>
<evidence type="ECO:0000256" key="15">
    <source>
        <dbReference type="ARBA" id="ARBA00048493"/>
    </source>
</evidence>
<dbReference type="InterPro" id="IPR050065">
    <property type="entry name" value="GlmU-like"/>
</dbReference>
<gene>
    <name evidence="17 20" type="primary">glmU</name>
    <name evidence="20" type="ORF">JHE00_14565</name>
</gene>
<keyword evidence="21" id="KW-1185">Reference proteome</keyword>
<comment type="similarity">
    <text evidence="17">In the N-terminal section; belongs to the N-acetylglucosamine-1-phosphate uridyltransferase family.</text>
</comment>
<evidence type="ECO:0000313" key="20">
    <source>
        <dbReference type="EMBL" id="MBK1785552.1"/>
    </source>
</evidence>
<comment type="pathway">
    <text evidence="1 17">Nucleotide-sugar biosynthesis; UDP-N-acetyl-alpha-D-glucosamine biosynthesis; N-acetyl-alpha-D-glucosamine 1-phosphate from alpha-D-glucosamine 6-phosphate (route II): step 2/2.</text>
</comment>
<dbReference type="SUPFAM" id="SSF53448">
    <property type="entry name" value="Nucleotide-diphospho-sugar transferases"/>
    <property type="match status" value="1"/>
</dbReference>
<dbReference type="CDD" id="cd02540">
    <property type="entry name" value="GT2_GlmU_N_bac"/>
    <property type="match status" value="1"/>
</dbReference>
<comment type="similarity">
    <text evidence="17">In the C-terminal section; belongs to the transferase hexapeptide repeat family.</text>
</comment>
<evidence type="ECO:0000256" key="14">
    <source>
        <dbReference type="ARBA" id="ARBA00048247"/>
    </source>
</evidence>
<evidence type="ECO:0000256" key="17">
    <source>
        <dbReference type="HAMAP-Rule" id="MF_01631"/>
    </source>
</evidence>
<feature type="binding site" evidence="17">
    <location>
        <position position="432"/>
    </location>
    <ligand>
        <name>acetyl-CoA</name>
        <dbReference type="ChEBI" id="CHEBI:57288"/>
    </ligand>
</feature>
<keyword evidence="8 17" id="KW-0460">Magnesium</keyword>
<dbReference type="RefSeq" id="WP_200318592.1">
    <property type="nucleotide sequence ID" value="NZ_JAENJH010000003.1"/>
</dbReference>
<accession>A0A934QSK4</accession>
<dbReference type="PANTHER" id="PTHR43584:SF3">
    <property type="entry name" value="BIFUNCTIONAL PROTEIN GLMU"/>
    <property type="match status" value="1"/>
</dbReference>
<dbReference type="GO" id="GO:0000902">
    <property type="term" value="P:cell morphogenesis"/>
    <property type="evidence" value="ECO:0007669"/>
    <property type="project" value="UniProtKB-UniRule"/>
</dbReference>
<feature type="binding site" evidence="17">
    <location>
        <begin position="86"/>
        <end position="87"/>
    </location>
    <ligand>
        <name>UDP-N-acetyl-alpha-D-glucosamine</name>
        <dbReference type="ChEBI" id="CHEBI:57705"/>
    </ligand>
</feature>
<feature type="region of interest" description="N-acetyltransferase" evidence="17">
    <location>
        <begin position="261"/>
        <end position="490"/>
    </location>
</feature>
<feature type="binding site" evidence="17">
    <location>
        <position position="237"/>
    </location>
    <ligand>
        <name>UDP-N-acetyl-alpha-D-glucosamine</name>
        <dbReference type="ChEBI" id="CHEBI:57705"/>
    </ligand>
</feature>
<dbReference type="GO" id="GO:0009245">
    <property type="term" value="P:lipid A biosynthetic process"/>
    <property type="evidence" value="ECO:0007669"/>
    <property type="project" value="UniProtKB-UniRule"/>
</dbReference>
<feature type="binding site" evidence="17">
    <location>
        <position position="179"/>
    </location>
    <ligand>
        <name>UDP-N-acetyl-alpha-D-glucosamine</name>
        <dbReference type="ChEBI" id="CHEBI:57705"/>
    </ligand>
</feature>
<evidence type="ECO:0000259" key="19">
    <source>
        <dbReference type="Pfam" id="PF00483"/>
    </source>
</evidence>
<evidence type="ECO:0000256" key="13">
    <source>
        <dbReference type="ARBA" id="ARBA00023316"/>
    </source>
</evidence>
<evidence type="ECO:0000256" key="10">
    <source>
        <dbReference type="ARBA" id="ARBA00022984"/>
    </source>
</evidence>
<keyword evidence="4 17" id="KW-0808">Transferase</keyword>
<dbReference type="InterPro" id="IPR005882">
    <property type="entry name" value="Bifunctional_GlmU"/>
</dbReference>